<gene>
    <name evidence="2" type="ORF">FWK35_00001938</name>
</gene>
<dbReference type="OrthoDB" id="6627600at2759"/>
<evidence type="ECO:0000313" key="3">
    <source>
        <dbReference type="Proteomes" id="UP000478052"/>
    </source>
</evidence>
<evidence type="ECO:0000256" key="1">
    <source>
        <dbReference type="SAM" id="MobiDB-lite"/>
    </source>
</evidence>
<dbReference type="PANTHER" id="PTHR45913:SF19">
    <property type="entry name" value="LOW QUALITY PROTEIN: ZINC FINGER BED DOMAIN-CONTAINING PROTEIN 5-LIKE"/>
    <property type="match status" value="1"/>
</dbReference>
<reference evidence="2 3" key="1">
    <citation type="submission" date="2019-08" db="EMBL/GenBank/DDBJ databases">
        <title>Whole genome of Aphis craccivora.</title>
        <authorList>
            <person name="Voronova N.V."/>
            <person name="Shulinski R.S."/>
            <person name="Bandarenka Y.V."/>
            <person name="Zhorov D.G."/>
            <person name="Warner D."/>
        </authorList>
    </citation>
    <scope>NUCLEOTIDE SEQUENCE [LARGE SCALE GENOMIC DNA]</scope>
    <source>
        <strain evidence="2">180601</strain>
        <tissue evidence="2">Whole Body</tissue>
    </source>
</reference>
<protein>
    <submittedName>
        <fullName evidence="2">Zinc finger BED domain-containing protein 5-like</fullName>
    </submittedName>
</protein>
<sequence>MSSLGPVAGLGEVGKRLFDSNGGTKQNYCWIRVDSTATYSLSSERTRRFYATSCTSLLSKSVSLWQDDVWECAENPIESSGSNIEESITKKHGVNDNSPTSQSMSSTLPPNTGDSVSRTSTQIMIGNHSIISNESALNYWLLKKKKIKKLVLSDNENALKASNATHEVRWLSRSKVLTRLMELRAEVSSFVMDHYFTLAKTMDDLTWLCQLSYLADIFNKMNELSLSLQGRTSTIFDASSRRTGVFSNNAGFLEENELQAPISIINESFENLKQLKN</sequence>
<organism evidence="2 3">
    <name type="scientific">Aphis craccivora</name>
    <name type="common">Cowpea aphid</name>
    <dbReference type="NCBI Taxonomy" id="307492"/>
    <lineage>
        <taxon>Eukaryota</taxon>
        <taxon>Metazoa</taxon>
        <taxon>Ecdysozoa</taxon>
        <taxon>Arthropoda</taxon>
        <taxon>Hexapoda</taxon>
        <taxon>Insecta</taxon>
        <taxon>Pterygota</taxon>
        <taxon>Neoptera</taxon>
        <taxon>Paraneoptera</taxon>
        <taxon>Hemiptera</taxon>
        <taxon>Sternorrhyncha</taxon>
        <taxon>Aphidomorpha</taxon>
        <taxon>Aphidoidea</taxon>
        <taxon>Aphididae</taxon>
        <taxon>Aphidini</taxon>
        <taxon>Aphis</taxon>
        <taxon>Aphis</taxon>
    </lineage>
</organism>
<dbReference type="EMBL" id="VUJU01001052">
    <property type="protein sequence ID" value="KAF0767051.1"/>
    <property type="molecule type" value="Genomic_DNA"/>
</dbReference>
<feature type="region of interest" description="Disordered" evidence="1">
    <location>
        <begin position="90"/>
        <end position="117"/>
    </location>
</feature>
<proteinExistence type="predicted"/>
<comment type="caution">
    <text evidence="2">The sequence shown here is derived from an EMBL/GenBank/DDBJ whole genome shotgun (WGS) entry which is preliminary data.</text>
</comment>
<accession>A0A6G0Z8K1</accession>
<keyword evidence="3" id="KW-1185">Reference proteome</keyword>
<name>A0A6G0Z8K1_APHCR</name>
<evidence type="ECO:0000313" key="2">
    <source>
        <dbReference type="EMBL" id="KAF0767051.1"/>
    </source>
</evidence>
<dbReference type="AlphaFoldDB" id="A0A6G0Z8K1"/>
<feature type="compositionally biased region" description="Polar residues" evidence="1">
    <location>
        <begin position="95"/>
        <end position="117"/>
    </location>
</feature>
<dbReference type="Proteomes" id="UP000478052">
    <property type="component" value="Unassembled WGS sequence"/>
</dbReference>
<dbReference type="PANTHER" id="PTHR45913">
    <property type="entry name" value="EPM2A-INTERACTING PROTEIN 1"/>
    <property type="match status" value="1"/>
</dbReference>